<dbReference type="InterPro" id="IPR054722">
    <property type="entry name" value="PolX-like_BBD"/>
</dbReference>
<organism evidence="3 5">
    <name type="scientific">Populus euphratica</name>
    <name type="common">Euphrates poplar</name>
    <dbReference type="NCBI Taxonomy" id="75702"/>
    <lineage>
        <taxon>Eukaryota</taxon>
        <taxon>Viridiplantae</taxon>
        <taxon>Streptophyta</taxon>
        <taxon>Embryophyta</taxon>
        <taxon>Tracheophyta</taxon>
        <taxon>Spermatophyta</taxon>
        <taxon>Magnoliopsida</taxon>
        <taxon>eudicotyledons</taxon>
        <taxon>Gunneridae</taxon>
        <taxon>Pentapetalae</taxon>
        <taxon>rosids</taxon>
        <taxon>fabids</taxon>
        <taxon>Malpighiales</taxon>
        <taxon>Salicaceae</taxon>
        <taxon>Saliceae</taxon>
        <taxon>Populus</taxon>
    </lineage>
</organism>
<dbReference type="KEGG" id="peu:105118093"/>
<dbReference type="Proteomes" id="UP000694918">
    <property type="component" value="Unplaced"/>
</dbReference>
<evidence type="ECO:0000313" key="3">
    <source>
        <dbReference type="Proteomes" id="UP000694918"/>
    </source>
</evidence>
<feature type="region of interest" description="Disordered" evidence="1">
    <location>
        <begin position="51"/>
        <end position="83"/>
    </location>
</feature>
<name>A0AAJ6XDA3_POPEU</name>
<feature type="domain" description="Retrovirus-related Pol polyprotein from transposon TNT 1-94-like beta-barrel" evidence="2">
    <location>
        <begin position="110"/>
        <end position="188"/>
    </location>
</feature>
<protein>
    <submittedName>
        <fullName evidence="4">Uncharacterized protein LOC105117595</fullName>
    </submittedName>
    <submittedName>
        <fullName evidence="5">Uncharacterized protein LOC105118093</fullName>
    </submittedName>
</protein>
<reference evidence="4 5" key="1">
    <citation type="submission" date="2025-04" db="UniProtKB">
        <authorList>
            <consortium name="RefSeq"/>
        </authorList>
    </citation>
    <scope>IDENTIFICATION</scope>
</reference>
<gene>
    <name evidence="5" type="primary">LOC105118093</name>
    <name evidence="4" type="synonym">LOC105117595</name>
</gene>
<proteinExistence type="predicted"/>
<evidence type="ECO:0000313" key="5">
    <source>
        <dbReference type="RefSeq" id="XP_011014259.1"/>
    </source>
</evidence>
<keyword evidence="3" id="KW-1185">Reference proteome</keyword>
<dbReference type="GeneID" id="105118093"/>
<feature type="compositionally biased region" description="Basic and acidic residues" evidence="1">
    <location>
        <begin position="69"/>
        <end position="83"/>
    </location>
</feature>
<accession>A0AAJ6XDA3</accession>
<evidence type="ECO:0000313" key="4">
    <source>
        <dbReference type="RefSeq" id="XP_011013623.1"/>
    </source>
</evidence>
<evidence type="ECO:0000256" key="1">
    <source>
        <dbReference type="SAM" id="MobiDB-lite"/>
    </source>
</evidence>
<evidence type="ECO:0000259" key="2">
    <source>
        <dbReference type="Pfam" id="PF22936"/>
    </source>
</evidence>
<dbReference type="RefSeq" id="XP_011013623.1">
    <property type="nucleotide sequence ID" value="XM_011015321.1"/>
</dbReference>
<dbReference type="AlphaFoldDB" id="A0AAJ6XDA3"/>
<sequence>MVKKWIKWVIIEKILRSMTSKFDYVVRSVEESNNLDTLTFDELQSSLLVHQQRMKRHGQSSEEQALKVTNEDRAGGRGRGREKFREADKEEEVLLMAHVEPNDVKREGVWFLDSGCSNHMSGNKQWFVDFDERFWYSVKLGNNSRMPIMRRGNIKIEIGGIIQVVANVFYVPELTNNLLIVSQLQEKGLAILIQDGACRIYHPSRGLIAHA</sequence>
<dbReference type="RefSeq" id="XP_011014259.1">
    <property type="nucleotide sequence ID" value="XM_011015957.1"/>
</dbReference>
<dbReference type="GeneID" id="105117595"/>
<dbReference type="Pfam" id="PF22936">
    <property type="entry name" value="Pol_BBD"/>
    <property type="match status" value="1"/>
</dbReference>
<dbReference type="KEGG" id="peu:105117595"/>